<sequence>MPPYWAVQALLAEGSGVFWTVWVVGMCVHVAGLIGLMAWWRKQEGSW</sequence>
<keyword evidence="3" id="KW-1185">Reference proteome</keyword>
<evidence type="ECO:0000313" key="3">
    <source>
        <dbReference type="Proteomes" id="UP001185012"/>
    </source>
</evidence>
<dbReference type="Proteomes" id="UP001185012">
    <property type="component" value="Unassembled WGS sequence"/>
</dbReference>
<evidence type="ECO:0000256" key="1">
    <source>
        <dbReference type="SAM" id="Phobius"/>
    </source>
</evidence>
<proteinExistence type="predicted"/>
<evidence type="ECO:0000313" key="2">
    <source>
        <dbReference type="EMBL" id="MDR6227189.1"/>
    </source>
</evidence>
<dbReference type="EMBL" id="JAVDQG010000008">
    <property type="protein sequence ID" value="MDR6227189.1"/>
    <property type="molecule type" value="Genomic_DNA"/>
</dbReference>
<protein>
    <submittedName>
        <fullName evidence="2">Uncharacterized protein</fullName>
    </submittedName>
</protein>
<accession>A0ABU1ITE0</accession>
<organism evidence="2 3">
    <name type="scientific">Desmospora profundinema</name>
    <dbReference type="NCBI Taxonomy" id="1571184"/>
    <lineage>
        <taxon>Bacteria</taxon>
        <taxon>Bacillati</taxon>
        <taxon>Bacillota</taxon>
        <taxon>Bacilli</taxon>
        <taxon>Bacillales</taxon>
        <taxon>Thermoactinomycetaceae</taxon>
        <taxon>Desmospora</taxon>
    </lineage>
</organism>
<keyword evidence="1" id="KW-0812">Transmembrane</keyword>
<reference evidence="2 3" key="1">
    <citation type="submission" date="2023-07" db="EMBL/GenBank/DDBJ databases">
        <title>Genomic Encyclopedia of Type Strains, Phase IV (KMG-IV): sequencing the most valuable type-strain genomes for metagenomic binning, comparative biology and taxonomic classification.</title>
        <authorList>
            <person name="Goeker M."/>
        </authorList>
    </citation>
    <scope>NUCLEOTIDE SEQUENCE [LARGE SCALE GENOMIC DNA]</scope>
    <source>
        <strain evidence="2 3">DSM 45903</strain>
    </source>
</reference>
<feature type="transmembrane region" description="Helical" evidence="1">
    <location>
        <begin position="20"/>
        <end position="40"/>
    </location>
</feature>
<keyword evidence="1" id="KW-1133">Transmembrane helix</keyword>
<dbReference type="RefSeq" id="WP_309868128.1">
    <property type="nucleotide sequence ID" value="NZ_JAVDQG010000008.1"/>
</dbReference>
<name>A0ABU1ITE0_9BACL</name>
<gene>
    <name evidence="2" type="ORF">JOE21_003204</name>
</gene>
<comment type="caution">
    <text evidence="2">The sequence shown here is derived from an EMBL/GenBank/DDBJ whole genome shotgun (WGS) entry which is preliminary data.</text>
</comment>
<keyword evidence="1" id="KW-0472">Membrane</keyword>